<keyword evidence="5" id="KW-1185">Reference proteome</keyword>
<protein>
    <submittedName>
        <fullName evidence="4">DUF3459 domain-containing protein</fullName>
    </submittedName>
</protein>
<dbReference type="PANTHER" id="PTHR10357:SF210">
    <property type="entry name" value="MALTODEXTRIN GLUCOSIDASE"/>
    <property type="match status" value="1"/>
</dbReference>
<keyword evidence="1" id="KW-0378">Hydrolase</keyword>
<evidence type="ECO:0000259" key="3">
    <source>
        <dbReference type="SMART" id="SM00642"/>
    </source>
</evidence>
<dbReference type="Pfam" id="PF00128">
    <property type="entry name" value="Alpha-amylase"/>
    <property type="match status" value="1"/>
</dbReference>
<evidence type="ECO:0000313" key="4">
    <source>
        <dbReference type="EMBL" id="TWP38939.1"/>
    </source>
</evidence>
<organism evidence="4 5">
    <name type="scientific">Leekyejoonella antrihumi</name>
    <dbReference type="NCBI Taxonomy" id="1660198"/>
    <lineage>
        <taxon>Bacteria</taxon>
        <taxon>Bacillati</taxon>
        <taxon>Actinomycetota</taxon>
        <taxon>Actinomycetes</taxon>
        <taxon>Micrococcales</taxon>
        <taxon>Dermacoccaceae</taxon>
        <taxon>Leekyejoonella</taxon>
    </lineage>
</organism>
<dbReference type="GO" id="GO:0016798">
    <property type="term" value="F:hydrolase activity, acting on glycosyl bonds"/>
    <property type="evidence" value="ECO:0007669"/>
    <property type="project" value="UniProtKB-KW"/>
</dbReference>
<dbReference type="EMBL" id="VCQV01000001">
    <property type="protein sequence ID" value="TWP38939.1"/>
    <property type="molecule type" value="Genomic_DNA"/>
</dbReference>
<dbReference type="PANTHER" id="PTHR10357">
    <property type="entry name" value="ALPHA-AMYLASE FAMILY MEMBER"/>
    <property type="match status" value="1"/>
</dbReference>
<feature type="domain" description="Glycosyl hydrolase family 13 catalytic" evidence="3">
    <location>
        <begin position="14"/>
        <end position="361"/>
    </location>
</feature>
<name>A0A563E9D8_9MICO</name>
<dbReference type="AlphaFoldDB" id="A0A563E9D8"/>
<accession>A0A563E9D8</accession>
<dbReference type="SMART" id="SM00642">
    <property type="entry name" value="Aamy"/>
    <property type="match status" value="1"/>
</dbReference>
<reference evidence="4 5" key="1">
    <citation type="submission" date="2019-05" db="EMBL/GenBank/DDBJ databases">
        <authorList>
            <person name="Lee S.D."/>
        </authorList>
    </citation>
    <scope>NUCLEOTIDE SEQUENCE [LARGE SCALE GENOMIC DNA]</scope>
    <source>
        <strain evidence="4 5">C5-26</strain>
    </source>
</reference>
<dbReference type="InterPro" id="IPR006047">
    <property type="entry name" value="GH13_cat_dom"/>
</dbReference>
<dbReference type="Gene3D" id="3.20.20.80">
    <property type="entry name" value="Glycosidases"/>
    <property type="match status" value="1"/>
</dbReference>
<sequence length="443" mass="49322">MTTPSWVADSLWWQVYPLGALGADTTGQDRGARHTLRDLAAWLDYAVELGTNGIALGPIFRSMTHGYDTTDYFTIDERLGTLSDFDALIEECHRRGLRVMLDGVFNHVGKEHPAFQEVLTQGSPASRCDWFDLTWPTGDQPGAVPAYRSFEGHDSLITLNHDEPAVRDLVVDVMCHWLDRGADAWRLDAAYAVPVGFWSLVLSRVRERHPDVYVMGEVLHGDYSEFVTSSGVDAVTQYELWKAIWSSVNDRNLFELDHALGRHNTLVESFLPWTFVGNHDVTRLATQLTQPEHLAHALVVLTTVGGTPAVYYGDEQAFEGLKEERFGGDDAIRPALPDRPEELAPDGWPVYRLHQELIALRRRHRWLTYATVEQLHLTNEQLVYRSAYDDNSLVVALSLADDEVTVPTPGGTRLLAGSADLAGAGEGASAHLQPHGWAIFGTN</sequence>
<dbReference type="RefSeq" id="WP_146314721.1">
    <property type="nucleotide sequence ID" value="NZ_VCQV01000001.1"/>
</dbReference>
<dbReference type="CDD" id="cd11354">
    <property type="entry name" value="AmyAc_bac_CMD_like"/>
    <property type="match status" value="1"/>
</dbReference>
<evidence type="ECO:0000313" key="5">
    <source>
        <dbReference type="Proteomes" id="UP000320244"/>
    </source>
</evidence>
<dbReference type="Proteomes" id="UP000320244">
    <property type="component" value="Unassembled WGS sequence"/>
</dbReference>
<comment type="caution">
    <text evidence="4">The sequence shown here is derived from an EMBL/GenBank/DDBJ whole genome shotgun (WGS) entry which is preliminary data.</text>
</comment>
<dbReference type="SUPFAM" id="SSF51445">
    <property type="entry name" value="(Trans)glycosidases"/>
    <property type="match status" value="1"/>
</dbReference>
<proteinExistence type="predicted"/>
<evidence type="ECO:0000256" key="2">
    <source>
        <dbReference type="ARBA" id="ARBA00023295"/>
    </source>
</evidence>
<gene>
    <name evidence="4" type="ORF">FGL98_00615</name>
</gene>
<evidence type="ECO:0000256" key="1">
    <source>
        <dbReference type="ARBA" id="ARBA00022801"/>
    </source>
</evidence>
<keyword evidence="2" id="KW-0326">Glycosidase</keyword>
<reference evidence="4 5" key="2">
    <citation type="submission" date="2019-08" db="EMBL/GenBank/DDBJ databases">
        <title>Jejuicoccus antrihumi gen. nov., sp. nov., a new member of the family Dermacoccaceae isolated from a cave.</title>
        <authorList>
            <person name="Schumann P."/>
            <person name="Kim I.S."/>
        </authorList>
    </citation>
    <scope>NUCLEOTIDE SEQUENCE [LARGE SCALE GENOMIC DNA]</scope>
    <source>
        <strain evidence="4 5">C5-26</strain>
    </source>
</reference>
<dbReference type="InterPro" id="IPR017853">
    <property type="entry name" value="GH"/>
</dbReference>
<dbReference type="OrthoDB" id="9802433at2"/>
<dbReference type="GO" id="GO:0005975">
    <property type="term" value="P:carbohydrate metabolic process"/>
    <property type="evidence" value="ECO:0007669"/>
    <property type="project" value="InterPro"/>
</dbReference>